<keyword evidence="6" id="KW-1185">Reference proteome</keyword>
<dbReference type="GO" id="GO:0005634">
    <property type="term" value="C:nucleus"/>
    <property type="evidence" value="ECO:0007669"/>
    <property type="project" value="TreeGrafter"/>
</dbReference>
<sequence>MVRNYVRKTDRATKYTRDDLLEAIGKVKSGELTAYRASIAYNIPRPTIVARVYGRYGDKSDSLGRCTVIPMEIETRLAENLHQMEIYGFGLSRTEIMELGGHNVTKNNIKNPFKNGIPGEDWFLTFKKRHNFAVKKPQAVENSRKKACNPWIIYSYYDLLKKTMDELELHDKPSQIWNLDETSFCKDPSKTKVVGSKGYASTRTIASPGKSNTTVLLGISAAGDKTPPLIVYKGKDIWDQWMTKDDYPGTRYAATKNGWMETDVFERFFEKVFLPTVGQKRPILLIYDGHSTHVGLNIIEKAREADITILKIPAHTSDNLQPLDLAVNKSFKDKWDQALVKWQRLHVGEVMPKKDFSKLIGEIWAQVDPKVCVAGFRKAGIYPFNNKAVPEEKFHPDQLAKYKKQLCQSNEPQTQDQSTQPTPGPSWAKDLSKNETETPPVSNTSIGVPSSLPSLISICLKKVNDHDKKCLSVKDKHHSDAKTAETTQSNDFNAKKITIIDDRLVKCKYTFEELLLQKIKSGSPHNKEKRTKVACGAEVITSEEVFKKQKHTEEEKMKRNKEKEERIKKMEKKLLKDINIKTSKEKNKAIKNTTTEGGGKKTANVKILENNKSRKSNKSNIKNVKRQTSANSKKRKLDYYSTSESDADLELMDESDLENLEDMLDNKEKDLANYKEILDDVENYQNDDLQTETNNSDDYDDLPTSTVVTGQWVLVKFTTKSSLKHYVGIVSSVNHE</sequence>
<keyword evidence="1" id="KW-0175">Coiled coil</keyword>
<name>A0A8S3XPU6_PARAO</name>
<dbReference type="PANTHER" id="PTHR19303">
    <property type="entry name" value="TRANSPOSON"/>
    <property type="match status" value="1"/>
</dbReference>
<evidence type="ECO:0000259" key="3">
    <source>
        <dbReference type="Pfam" id="PF03184"/>
    </source>
</evidence>
<dbReference type="InterPro" id="IPR004875">
    <property type="entry name" value="DDE_SF_endonuclease_dom"/>
</dbReference>
<feature type="compositionally biased region" description="Polar residues" evidence="2">
    <location>
        <begin position="437"/>
        <end position="447"/>
    </location>
</feature>
<evidence type="ECO:0000259" key="4">
    <source>
        <dbReference type="Pfam" id="PF05225"/>
    </source>
</evidence>
<dbReference type="PANTHER" id="PTHR19303:SF74">
    <property type="entry name" value="POGO TRANSPOSABLE ELEMENT WITH KRAB DOMAIN"/>
    <property type="match status" value="1"/>
</dbReference>
<organism evidence="5 6">
    <name type="scientific">Parnassius apollo</name>
    <name type="common">Apollo butterfly</name>
    <name type="synonym">Papilio apollo</name>
    <dbReference type="NCBI Taxonomy" id="110799"/>
    <lineage>
        <taxon>Eukaryota</taxon>
        <taxon>Metazoa</taxon>
        <taxon>Ecdysozoa</taxon>
        <taxon>Arthropoda</taxon>
        <taxon>Hexapoda</taxon>
        <taxon>Insecta</taxon>
        <taxon>Pterygota</taxon>
        <taxon>Neoptera</taxon>
        <taxon>Endopterygota</taxon>
        <taxon>Lepidoptera</taxon>
        <taxon>Glossata</taxon>
        <taxon>Ditrysia</taxon>
        <taxon>Papilionoidea</taxon>
        <taxon>Papilionidae</taxon>
        <taxon>Parnassiinae</taxon>
        <taxon>Parnassini</taxon>
        <taxon>Parnassius</taxon>
        <taxon>Parnassius</taxon>
    </lineage>
</organism>
<dbReference type="Pfam" id="PF05225">
    <property type="entry name" value="HTH_psq"/>
    <property type="match status" value="1"/>
</dbReference>
<dbReference type="GO" id="GO:0003677">
    <property type="term" value="F:DNA binding"/>
    <property type="evidence" value="ECO:0007669"/>
    <property type="project" value="InterPro"/>
</dbReference>
<feature type="domain" description="HTH psq-type" evidence="4">
    <location>
        <begin position="16"/>
        <end position="56"/>
    </location>
</feature>
<dbReference type="OrthoDB" id="10035668at2759"/>
<feature type="domain" description="DDE-1" evidence="3">
    <location>
        <begin position="212"/>
        <end position="343"/>
    </location>
</feature>
<dbReference type="InterPro" id="IPR007889">
    <property type="entry name" value="HTH_Psq"/>
</dbReference>
<dbReference type="EMBL" id="CAJQZP010001271">
    <property type="protein sequence ID" value="CAG5035452.1"/>
    <property type="molecule type" value="Genomic_DNA"/>
</dbReference>
<evidence type="ECO:0000256" key="2">
    <source>
        <dbReference type="SAM" id="MobiDB-lite"/>
    </source>
</evidence>
<evidence type="ECO:0000256" key="1">
    <source>
        <dbReference type="SAM" id="Coils"/>
    </source>
</evidence>
<feature type="compositionally biased region" description="Low complexity" evidence="2">
    <location>
        <begin position="412"/>
        <end position="421"/>
    </location>
</feature>
<reference evidence="5" key="1">
    <citation type="submission" date="2021-04" db="EMBL/GenBank/DDBJ databases">
        <authorList>
            <person name="Tunstrom K."/>
        </authorList>
    </citation>
    <scope>NUCLEOTIDE SEQUENCE</scope>
</reference>
<dbReference type="Pfam" id="PF03184">
    <property type="entry name" value="DDE_1"/>
    <property type="match status" value="1"/>
</dbReference>
<dbReference type="InterPro" id="IPR050863">
    <property type="entry name" value="CenT-Element_Derived"/>
</dbReference>
<evidence type="ECO:0000313" key="5">
    <source>
        <dbReference type="EMBL" id="CAG5035452.1"/>
    </source>
</evidence>
<evidence type="ECO:0000313" key="6">
    <source>
        <dbReference type="Proteomes" id="UP000691718"/>
    </source>
</evidence>
<feature type="region of interest" description="Disordered" evidence="2">
    <location>
        <begin position="406"/>
        <end position="447"/>
    </location>
</feature>
<gene>
    <name evidence="5" type="ORF">PAPOLLO_LOCUS20560</name>
</gene>
<dbReference type="AlphaFoldDB" id="A0A8S3XPU6"/>
<feature type="coiled-coil region" evidence="1">
    <location>
        <begin position="657"/>
        <end position="684"/>
    </location>
</feature>
<comment type="caution">
    <text evidence="5">The sequence shown here is derived from an EMBL/GenBank/DDBJ whole genome shotgun (WGS) entry which is preliminary data.</text>
</comment>
<dbReference type="Proteomes" id="UP000691718">
    <property type="component" value="Unassembled WGS sequence"/>
</dbReference>
<feature type="region of interest" description="Disordered" evidence="2">
    <location>
        <begin position="605"/>
        <end position="641"/>
    </location>
</feature>
<accession>A0A8S3XPU6</accession>
<protein>
    <submittedName>
        <fullName evidence="5">(apollo) hypothetical protein</fullName>
    </submittedName>
</protein>
<proteinExistence type="predicted"/>